<dbReference type="EMBL" id="FNDN01000002">
    <property type="protein sequence ID" value="SDH56505.1"/>
    <property type="molecule type" value="Genomic_DNA"/>
</dbReference>
<dbReference type="InterPro" id="IPR001387">
    <property type="entry name" value="Cro/C1-type_HTH"/>
</dbReference>
<dbReference type="Proteomes" id="UP000183263">
    <property type="component" value="Unassembled WGS sequence"/>
</dbReference>
<evidence type="ECO:0008006" key="3">
    <source>
        <dbReference type="Google" id="ProtNLM"/>
    </source>
</evidence>
<name>A0A1G8DFL5_9NOCA</name>
<sequence>MLAAMPRQNWGQFVRENLQANDMTHIQLASALGISPSCVQAWCSDRRPSCSEPALLVQATARALGVSPFTALSAAGYRSAG</sequence>
<dbReference type="GO" id="GO:0003677">
    <property type="term" value="F:DNA binding"/>
    <property type="evidence" value="ECO:0007669"/>
    <property type="project" value="InterPro"/>
</dbReference>
<gene>
    <name evidence="1" type="ORF">SAMN05444695_102292</name>
</gene>
<dbReference type="InterPro" id="IPR010982">
    <property type="entry name" value="Lambda_DNA-bd_dom_sf"/>
</dbReference>
<evidence type="ECO:0000313" key="2">
    <source>
        <dbReference type="Proteomes" id="UP000183263"/>
    </source>
</evidence>
<accession>A0A1G8DFL5</accession>
<dbReference type="SUPFAM" id="SSF47413">
    <property type="entry name" value="lambda repressor-like DNA-binding domains"/>
    <property type="match status" value="1"/>
</dbReference>
<proteinExistence type="predicted"/>
<protein>
    <recommendedName>
        <fullName evidence="3">Helix-turn-helix transcriptional regulator</fullName>
    </recommendedName>
</protein>
<dbReference type="Gene3D" id="1.10.260.40">
    <property type="entry name" value="lambda repressor-like DNA-binding domains"/>
    <property type="match status" value="1"/>
</dbReference>
<reference evidence="1 2" key="1">
    <citation type="submission" date="2016-10" db="EMBL/GenBank/DDBJ databases">
        <authorList>
            <person name="de Groot N.N."/>
        </authorList>
    </citation>
    <scope>NUCLEOTIDE SEQUENCE [LARGE SCALE GENOMIC DNA]</scope>
    <source>
        <strain evidence="1 2">DSM 44892</strain>
    </source>
</reference>
<organism evidence="1 2">
    <name type="scientific">Rhodococcus triatomae</name>
    <dbReference type="NCBI Taxonomy" id="300028"/>
    <lineage>
        <taxon>Bacteria</taxon>
        <taxon>Bacillati</taxon>
        <taxon>Actinomycetota</taxon>
        <taxon>Actinomycetes</taxon>
        <taxon>Mycobacteriales</taxon>
        <taxon>Nocardiaceae</taxon>
        <taxon>Rhodococcus</taxon>
    </lineage>
</organism>
<evidence type="ECO:0000313" key="1">
    <source>
        <dbReference type="EMBL" id="SDH56505.1"/>
    </source>
</evidence>
<keyword evidence="2" id="KW-1185">Reference proteome</keyword>
<dbReference type="CDD" id="cd00093">
    <property type="entry name" value="HTH_XRE"/>
    <property type="match status" value="1"/>
</dbReference>
<dbReference type="AlphaFoldDB" id="A0A1G8DFL5"/>